<sequence>MRIGPADGLQRETHQVHLTGDGDRELDADLGDARFHHNLGRTFAKSLGQRKAAVWRTRNTDNSRGGLGQLGESSHIRPFSAVTVQHVLRAAVGNAERGRHAHTNVAREGLGVARVGENHAEVDAPSLAGCQRAVSLHRLAGAARRRPLVVPEVNGGVPRIIHARLRLYLLHAKLEIHAGRQHQAARLQVNRVRDRELDVLQHDVAVLRQKHAHRNARAAHLAALQHDHVRREHVAVRHRETVALVEQRDPRPGRHVGVVARVDDIHNLRVGNPSFERNALQGGECIAVLVVSNDLQRRNLVDGDATVAGLELDRAHRRDQHLRASARVRRRVVREDPRAQRLAGIRAGPPRGRGDGRRPDAARASRSEARQRHDGVFVVVFFVVGGKEAQQIRVLDLPVDAYPGLHAQQHLHMYFQRLPRALRRVEGRVRQKHLCRRQRQAAAAGRALNRRRTGAQQR</sequence>
<evidence type="ECO:0000313" key="2">
    <source>
        <dbReference type="EMBL" id="GIX64019.1"/>
    </source>
</evidence>
<comment type="caution">
    <text evidence="2">The sequence shown here is derived from an EMBL/GenBank/DDBJ whole genome shotgun (WGS) entry which is preliminary data.</text>
</comment>
<feature type="compositionally biased region" description="Low complexity" evidence="1">
    <location>
        <begin position="340"/>
        <end position="350"/>
    </location>
</feature>
<name>A0AAV4LZR9_BABCB</name>
<accession>A0AAV4LZR9</accession>
<dbReference type="RefSeq" id="XP_067716088.1">
    <property type="nucleotide sequence ID" value="XM_067859987.1"/>
</dbReference>
<dbReference type="GeneID" id="94195500"/>
<keyword evidence="3" id="KW-1185">Reference proteome</keyword>
<reference evidence="2 3" key="1">
    <citation type="submission" date="2021-06" db="EMBL/GenBank/DDBJ databases">
        <title>Genome sequence of Babesia caballi.</title>
        <authorList>
            <person name="Yamagishi J."/>
            <person name="Kidaka T."/>
            <person name="Ochi A."/>
        </authorList>
    </citation>
    <scope>NUCLEOTIDE SEQUENCE [LARGE SCALE GENOMIC DNA]</scope>
    <source>
        <strain evidence="2">USDA-D6B2</strain>
    </source>
</reference>
<dbReference type="EMBL" id="BPLF01000003">
    <property type="protein sequence ID" value="GIX64019.1"/>
    <property type="molecule type" value="Genomic_DNA"/>
</dbReference>
<evidence type="ECO:0000256" key="1">
    <source>
        <dbReference type="SAM" id="MobiDB-lite"/>
    </source>
</evidence>
<dbReference type="Proteomes" id="UP001497744">
    <property type="component" value="Unassembled WGS sequence"/>
</dbReference>
<proteinExistence type="predicted"/>
<feature type="compositionally biased region" description="Basic and acidic residues" evidence="1">
    <location>
        <begin position="352"/>
        <end position="368"/>
    </location>
</feature>
<evidence type="ECO:0000313" key="3">
    <source>
        <dbReference type="Proteomes" id="UP001497744"/>
    </source>
</evidence>
<feature type="region of interest" description="Disordered" evidence="1">
    <location>
        <begin position="334"/>
        <end position="368"/>
    </location>
</feature>
<dbReference type="AlphaFoldDB" id="A0AAV4LZR9"/>
<gene>
    <name evidence="2" type="ORF">BcabD6B2_34540</name>
</gene>
<organism evidence="2 3">
    <name type="scientific">Babesia caballi</name>
    <dbReference type="NCBI Taxonomy" id="5871"/>
    <lineage>
        <taxon>Eukaryota</taxon>
        <taxon>Sar</taxon>
        <taxon>Alveolata</taxon>
        <taxon>Apicomplexa</taxon>
        <taxon>Aconoidasida</taxon>
        <taxon>Piroplasmida</taxon>
        <taxon>Babesiidae</taxon>
        <taxon>Babesia</taxon>
    </lineage>
</organism>
<feature type="compositionally biased region" description="Basic residues" evidence="1">
    <location>
        <begin position="448"/>
        <end position="458"/>
    </location>
</feature>
<feature type="region of interest" description="Disordered" evidence="1">
    <location>
        <begin position="437"/>
        <end position="458"/>
    </location>
</feature>
<protein>
    <submittedName>
        <fullName evidence="2">GNAT family N-acetyltransferase</fullName>
    </submittedName>
</protein>